<dbReference type="PROSITE" id="PS51257">
    <property type="entry name" value="PROKAR_LIPOPROTEIN"/>
    <property type="match status" value="1"/>
</dbReference>
<sequence length="344" mass="37293">MRLNKKFLLVSLLSGPALLLGACSDSSGGSGDDGEGVFIGLPEGLSLNMINASNGGFYTYNTTTGILADQNAVAAASQDSAVQNTQITDTSAIGHFLVWADAEDEHDHEAKNEEEEDIHLESRFLLMRPSYQPGSSIDADQFSVLFDFHDDELAGHLADEYRDPEPGSQVTEELERLNAFVTEQSELEAEVAEALDSEGQTLCKAYIDPYLAAELAHTHEGEEGSSEEAAHEETLVHYALTDTGRMYFYEEHEGALESLQGFVKLDATSSIQDCARTSIARVSEAGVLVFIPETQTLYLVDAHDGSDFHQHSTWSADLLMPAGARADLVAIVGAGEAHEHDHEE</sequence>
<accession>A0A383XQM0</accession>
<keyword evidence="3" id="KW-1185">Reference proteome</keyword>
<comment type="caution">
    <text evidence="2">The sequence shown here is derived from an EMBL/GenBank/DDBJ whole genome shotgun (WGS) entry which is preliminary data.</text>
</comment>
<dbReference type="OrthoDB" id="5615573at2"/>
<dbReference type="AlphaFoldDB" id="A0A383XQM0"/>
<dbReference type="EMBL" id="QEQK01000016">
    <property type="protein sequence ID" value="PWN54924.1"/>
    <property type="molecule type" value="Genomic_DNA"/>
</dbReference>
<feature type="signal peptide" evidence="1">
    <location>
        <begin position="1"/>
        <end position="22"/>
    </location>
</feature>
<name>A0A383XQM0_9GAMM</name>
<reference evidence="2 3" key="1">
    <citation type="submission" date="2018-05" db="EMBL/GenBank/DDBJ databases">
        <title>Abyssibacter profundi OUC007T gen. nov., sp. nov, a marine bacterium isolated from seawater of the Mariana Trench.</title>
        <authorList>
            <person name="Zhou S."/>
        </authorList>
    </citation>
    <scope>NUCLEOTIDE SEQUENCE [LARGE SCALE GENOMIC DNA]</scope>
    <source>
        <strain evidence="2 3">OUC007</strain>
    </source>
</reference>
<evidence type="ECO:0000313" key="3">
    <source>
        <dbReference type="Proteomes" id="UP000251800"/>
    </source>
</evidence>
<dbReference type="RefSeq" id="WP_109721358.1">
    <property type="nucleotide sequence ID" value="NZ_QEQK01000016.1"/>
</dbReference>
<keyword evidence="1" id="KW-0732">Signal</keyword>
<dbReference type="Proteomes" id="UP000251800">
    <property type="component" value="Unassembled WGS sequence"/>
</dbReference>
<evidence type="ECO:0000313" key="2">
    <source>
        <dbReference type="EMBL" id="PWN54924.1"/>
    </source>
</evidence>
<feature type="chain" id="PRO_5016871890" evidence="1">
    <location>
        <begin position="23"/>
        <end position="344"/>
    </location>
</feature>
<organism evidence="2 3">
    <name type="scientific">Abyssibacter profundi</name>
    <dbReference type="NCBI Taxonomy" id="2182787"/>
    <lineage>
        <taxon>Bacteria</taxon>
        <taxon>Pseudomonadati</taxon>
        <taxon>Pseudomonadota</taxon>
        <taxon>Gammaproteobacteria</taxon>
        <taxon>Chromatiales</taxon>
        <taxon>Oceanococcaceae</taxon>
        <taxon>Abyssibacter</taxon>
    </lineage>
</organism>
<evidence type="ECO:0000256" key="1">
    <source>
        <dbReference type="SAM" id="SignalP"/>
    </source>
</evidence>
<protein>
    <submittedName>
        <fullName evidence="2">Uncharacterized protein</fullName>
    </submittedName>
</protein>
<proteinExistence type="predicted"/>
<gene>
    <name evidence="2" type="ORF">DEH80_15160</name>
</gene>